<gene>
    <name evidence="3" type="ORF">OHK93_008730</name>
</gene>
<dbReference type="Proteomes" id="UP001161017">
    <property type="component" value="Unassembled WGS sequence"/>
</dbReference>
<keyword evidence="2" id="KW-0472">Membrane</keyword>
<keyword evidence="4" id="KW-1185">Reference proteome</keyword>
<name>A0AA43TYR9_9LECA</name>
<evidence type="ECO:0000313" key="4">
    <source>
        <dbReference type="Proteomes" id="UP001161017"/>
    </source>
</evidence>
<sequence>MSTPSTSSSTNSTLPTTNPTPIPPPTQTIPDPILTTYIPLAGLLVAPALASIPPRKLDLYTLGLASVFTLSGYQLYTVHYSRRRRIPQAVAASTAQPRREIPRGEMGKQDQKPEVEEEEGGVVGMARRLWYGDETAGWERRRAEEERRKIEEGEGLWGIISERTREAFGGKRNGDEEEEGEE</sequence>
<evidence type="ECO:0000313" key="3">
    <source>
        <dbReference type="EMBL" id="MDI1489452.1"/>
    </source>
</evidence>
<evidence type="ECO:0000256" key="1">
    <source>
        <dbReference type="SAM" id="MobiDB-lite"/>
    </source>
</evidence>
<feature type="transmembrane region" description="Helical" evidence="2">
    <location>
        <begin position="33"/>
        <end position="52"/>
    </location>
</feature>
<dbReference type="EMBL" id="JAPUFD010000009">
    <property type="protein sequence ID" value="MDI1489452.1"/>
    <property type="molecule type" value="Genomic_DNA"/>
</dbReference>
<feature type="region of interest" description="Disordered" evidence="1">
    <location>
        <begin position="161"/>
        <end position="182"/>
    </location>
</feature>
<feature type="region of interest" description="Disordered" evidence="1">
    <location>
        <begin position="1"/>
        <end position="28"/>
    </location>
</feature>
<feature type="compositionally biased region" description="Low complexity" evidence="1">
    <location>
        <begin position="1"/>
        <end position="17"/>
    </location>
</feature>
<protein>
    <submittedName>
        <fullName evidence="3">Uncharacterized protein</fullName>
    </submittedName>
</protein>
<keyword evidence="2" id="KW-0812">Transmembrane</keyword>
<feature type="compositionally biased region" description="Pro residues" evidence="1">
    <location>
        <begin position="18"/>
        <end position="27"/>
    </location>
</feature>
<organism evidence="3 4">
    <name type="scientific">Ramalina farinacea</name>
    <dbReference type="NCBI Taxonomy" id="258253"/>
    <lineage>
        <taxon>Eukaryota</taxon>
        <taxon>Fungi</taxon>
        <taxon>Dikarya</taxon>
        <taxon>Ascomycota</taxon>
        <taxon>Pezizomycotina</taxon>
        <taxon>Lecanoromycetes</taxon>
        <taxon>OSLEUM clade</taxon>
        <taxon>Lecanoromycetidae</taxon>
        <taxon>Lecanorales</taxon>
        <taxon>Lecanorineae</taxon>
        <taxon>Ramalinaceae</taxon>
        <taxon>Ramalina</taxon>
    </lineage>
</organism>
<feature type="transmembrane region" description="Helical" evidence="2">
    <location>
        <begin position="59"/>
        <end position="76"/>
    </location>
</feature>
<reference evidence="3" key="1">
    <citation type="journal article" date="2023" name="Genome Biol. Evol.">
        <title>First Whole Genome Sequence and Flow Cytometry Genome Size Data for the Lichen-Forming Fungus Ramalina farinacea (Ascomycota).</title>
        <authorList>
            <person name="Llewellyn T."/>
            <person name="Mian S."/>
            <person name="Hill R."/>
            <person name="Leitch I.J."/>
            <person name="Gaya E."/>
        </authorList>
    </citation>
    <scope>NUCLEOTIDE SEQUENCE</scope>
    <source>
        <strain evidence="3">LIQ254RAFAR</strain>
    </source>
</reference>
<comment type="caution">
    <text evidence="3">The sequence shown here is derived from an EMBL/GenBank/DDBJ whole genome shotgun (WGS) entry which is preliminary data.</text>
</comment>
<proteinExistence type="predicted"/>
<evidence type="ECO:0000256" key="2">
    <source>
        <dbReference type="SAM" id="Phobius"/>
    </source>
</evidence>
<dbReference type="AlphaFoldDB" id="A0AA43TYR9"/>
<keyword evidence="2" id="KW-1133">Transmembrane helix</keyword>
<feature type="compositionally biased region" description="Basic and acidic residues" evidence="1">
    <location>
        <begin position="97"/>
        <end position="114"/>
    </location>
</feature>
<accession>A0AA43TYR9</accession>
<feature type="compositionally biased region" description="Basic and acidic residues" evidence="1">
    <location>
        <begin position="162"/>
        <end position="174"/>
    </location>
</feature>
<feature type="region of interest" description="Disordered" evidence="1">
    <location>
        <begin position="89"/>
        <end position="120"/>
    </location>
</feature>